<dbReference type="RefSeq" id="WP_091815251.1">
    <property type="nucleotide sequence ID" value="NZ_FNCQ01000003.1"/>
</dbReference>
<dbReference type="PANTHER" id="PTHR30535">
    <property type="entry name" value="VITAMIN B12-BINDING PROTEIN"/>
    <property type="match status" value="1"/>
</dbReference>
<reference evidence="4" key="1">
    <citation type="submission" date="2016-10" db="EMBL/GenBank/DDBJ databases">
        <authorList>
            <person name="Varghese N."/>
            <person name="Submissions S."/>
        </authorList>
    </citation>
    <scope>NUCLEOTIDE SEQUENCE [LARGE SCALE GENOMIC DNA]</scope>
    <source>
        <strain evidence="4">BP1-148</strain>
    </source>
</reference>
<feature type="signal peptide" evidence="1">
    <location>
        <begin position="1"/>
        <end position="18"/>
    </location>
</feature>
<proteinExistence type="predicted"/>
<organism evidence="3 4">
    <name type="scientific">Prevotella communis</name>
    <dbReference type="NCBI Taxonomy" id="2913614"/>
    <lineage>
        <taxon>Bacteria</taxon>
        <taxon>Pseudomonadati</taxon>
        <taxon>Bacteroidota</taxon>
        <taxon>Bacteroidia</taxon>
        <taxon>Bacteroidales</taxon>
        <taxon>Prevotellaceae</taxon>
        <taxon>Prevotella</taxon>
    </lineage>
</organism>
<dbReference type="SUPFAM" id="SSF53807">
    <property type="entry name" value="Helical backbone' metal receptor"/>
    <property type="match status" value="1"/>
</dbReference>
<keyword evidence="1" id="KW-0732">Signal</keyword>
<evidence type="ECO:0000259" key="2">
    <source>
        <dbReference type="PROSITE" id="PS50983"/>
    </source>
</evidence>
<dbReference type="GO" id="GO:0071281">
    <property type="term" value="P:cellular response to iron ion"/>
    <property type="evidence" value="ECO:0007669"/>
    <property type="project" value="TreeGrafter"/>
</dbReference>
<dbReference type="PROSITE" id="PS51257">
    <property type="entry name" value="PROKAR_LIPOPROTEIN"/>
    <property type="match status" value="1"/>
</dbReference>
<accession>A0A1G7TW07</accession>
<name>A0A1G7TW07_9BACT</name>
<dbReference type="EMBL" id="FNCQ01000003">
    <property type="protein sequence ID" value="SDG39517.1"/>
    <property type="molecule type" value="Genomic_DNA"/>
</dbReference>
<dbReference type="Pfam" id="PF01497">
    <property type="entry name" value="Peripla_BP_2"/>
    <property type="match status" value="1"/>
</dbReference>
<feature type="domain" description="Fe/B12 periplasmic-binding" evidence="2">
    <location>
        <begin position="101"/>
        <end position="377"/>
    </location>
</feature>
<dbReference type="InterPro" id="IPR050902">
    <property type="entry name" value="ABC_Transporter_SBP"/>
</dbReference>
<sequence length="391" mass="43417">MKAYFSFLVIVFAVIASSCGGGKNSANGLALTEADSLGAAPRYAKGYSVKVLDNGVRLIDVADPQDDEEKMPVSYHFALVDKGMDVEVPEGYTKVEVPIERTLVMTMLQLSNFTALDALDVVRGITGTKNLFNRDIRQRVKDGRMVKIGMEGNFDTELILAAHPEVIFISPFKRGGYDAIKETGITLIPHLGYKELTPLGQAEWIRFVGLFIGKEHEADSIFAGIEHRYNDLKEKVANNSHPSQGGAGEGSPTVFSGEMHGGNWYAVGGKNSLAQIFRDAGARYVFDNDDTGGVNIEFEEMYAAAANADYWRILNSYEGDFSYDALKASEPRNELFKAFKEKKVIYCNMKQTPYYEKSPVMPDVLLSDLVAIFHPELMPADYEPTFYRMLK</sequence>
<dbReference type="AlphaFoldDB" id="A0A1G7TW07"/>
<dbReference type="STRING" id="645274.SAMN04487901_103163"/>
<feature type="chain" id="PRO_5011752777" evidence="1">
    <location>
        <begin position="19"/>
        <end position="391"/>
    </location>
</feature>
<dbReference type="PANTHER" id="PTHR30535:SF34">
    <property type="entry name" value="MOLYBDATE-BINDING PROTEIN MOLA"/>
    <property type="match status" value="1"/>
</dbReference>
<keyword evidence="4" id="KW-1185">Reference proteome</keyword>
<protein>
    <submittedName>
        <fullName evidence="3">Iron complex transport system substrate-binding protein</fullName>
    </submittedName>
</protein>
<evidence type="ECO:0000256" key="1">
    <source>
        <dbReference type="SAM" id="SignalP"/>
    </source>
</evidence>
<dbReference type="PROSITE" id="PS50983">
    <property type="entry name" value="FE_B12_PBP"/>
    <property type="match status" value="1"/>
</dbReference>
<evidence type="ECO:0000313" key="3">
    <source>
        <dbReference type="EMBL" id="SDG39517.1"/>
    </source>
</evidence>
<gene>
    <name evidence="3" type="ORF">SAMN04487901_103163</name>
</gene>
<dbReference type="Gene3D" id="3.40.50.1980">
    <property type="entry name" value="Nitrogenase molybdenum iron protein domain"/>
    <property type="match status" value="2"/>
</dbReference>
<dbReference type="InterPro" id="IPR002491">
    <property type="entry name" value="ABC_transptr_periplasmic_BD"/>
</dbReference>
<dbReference type="Proteomes" id="UP000198779">
    <property type="component" value="Unassembled WGS sequence"/>
</dbReference>
<evidence type="ECO:0000313" key="4">
    <source>
        <dbReference type="Proteomes" id="UP000198779"/>
    </source>
</evidence>